<reference evidence="1" key="1">
    <citation type="submission" date="2021-01" db="EMBL/GenBank/DDBJ databases">
        <authorList>
            <person name="Kaushik A."/>
        </authorList>
    </citation>
    <scope>NUCLEOTIDE SEQUENCE</scope>
    <source>
        <strain evidence="1">AG5</strain>
    </source>
</reference>
<proteinExistence type="predicted"/>
<accession>A0A8H3E165</accession>
<evidence type="ECO:0000313" key="1">
    <source>
        <dbReference type="EMBL" id="CAE7173622.1"/>
    </source>
</evidence>
<protein>
    <submittedName>
        <fullName evidence="1">Uncharacterized protein</fullName>
    </submittedName>
</protein>
<dbReference type="AlphaFoldDB" id="A0A8H3E165"/>
<dbReference type="Proteomes" id="UP000663827">
    <property type="component" value="Unassembled WGS sequence"/>
</dbReference>
<comment type="caution">
    <text evidence="1">The sequence shown here is derived from an EMBL/GenBank/DDBJ whole genome shotgun (WGS) entry which is preliminary data.</text>
</comment>
<sequence>MPGALTPALKPPKRRLMQFSSLPLEVVHIILRLVPEGSLAPASLGQGLLKKIIKEDKEGGSIMDEEDLEVFSSVAIKLKNLEWLDWTVSQEVEWYGTLVLLYQELPKLRLLSLDMTQDEILLGDLDECVSFTSLRELSITFGGLAYYESPDEGPLRTLVQLIRGARNIEALCLSFDAVEEEDSAAPWGSVELFSELGSDHFPNLRVIETHSQHLVPISNHYTVVAPGSGNLFKNTVNLRQYVS</sequence>
<name>A0A8H3E165_9AGAM</name>
<evidence type="ECO:0000313" key="2">
    <source>
        <dbReference type="Proteomes" id="UP000663827"/>
    </source>
</evidence>
<dbReference type="EMBL" id="CAJNJQ010002368">
    <property type="protein sequence ID" value="CAE7173622.1"/>
    <property type="molecule type" value="Genomic_DNA"/>
</dbReference>
<organism evidence="1 2">
    <name type="scientific">Rhizoctonia solani</name>
    <dbReference type="NCBI Taxonomy" id="456999"/>
    <lineage>
        <taxon>Eukaryota</taxon>
        <taxon>Fungi</taxon>
        <taxon>Dikarya</taxon>
        <taxon>Basidiomycota</taxon>
        <taxon>Agaricomycotina</taxon>
        <taxon>Agaricomycetes</taxon>
        <taxon>Cantharellales</taxon>
        <taxon>Ceratobasidiaceae</taxon>
        <taxon>Rhizoctonia</taxon>
    </lineage>
</organism>
<gene>
    <name evidence="1" type="ORF">RDB_LOCUS109278</name>
</gene>